<sequence length="125" mass="14088">MTTKEATMTTQEIADRFYEMTQQGKWNEIQQEFFAEDAESIEPEHSQGLKTVKGLDAIKKKGESFNQMVEEMHGGYCSKPVVGGNYFSVAMGMDVTMKGSGRTKMDEIAVYGVKNGKIISEQFFY</sequence>
<accession>A0A1M4VC60</accession>
<dbReference type="RefSeq" id="WP_245793003.1">
    <property type="nucleotide sequence ID" value="NZ_FQUU01000003.1"/>
</dbReference>
<reference evidence="2 3" key="1">
    <citation type="submission" date="2016-11" db="EMBL/GenBank/DDBJ databases">
        <authorList>
            <person name="Jaros S."/>
            <person name="Januszkiewicz K."/>
            <person name="Wedrychowicz H."/>
        </authorList>
    </citation>
    <scope>NUCLEOTIDE SEQUENCE [LARGE SCALE GENOMIC DNA]</scope>
    <source>
        <strain evidence="2 3">DSM 18119</strain>
    </source>
</reference>
<dbReference type="Proteomes" id="UP000184048">
    <property type="component" value="Unassembled WGS sequence"/>
</dbReference>
<dbReference type="InterPro" id="IPR046860">
    <property type="entry name" value="SnoaL_5"/>
</dbReference>
<proteinExistence type="predicted"/>
<dbReference type="STRING" id="1121884.SAMN02745131_00808"/>
<dbReference type="InterPro" id="IPR032710">
    <property type="entry name" value="NTF2-like_dom_sf"/>
</dbReference>
<dbReference type="Gene3D" id="3.10.450.50">
    <property type="match status" value="1"/>
</dbReference>
<dbReference type="EMBL" id="FQUU01000003">
    <property type="protein sequence ID" value="SHE66535.1"/>
    <property type="molecule type" value="Genomic_DNA"/>
</dbReference>
<gene>
    <name evidence="2" type="ORF">SAMN02745131_00808</name>
</gene>
<organism evidence="2 3">
    <name type="scientific">Flavisolibacter ginsengisoli DSM 18119</name>
    <dbReference type="NCBI Taxonomy" id="1121884"/>
    <lineage>
        <taxon>Bacteria</taxon>
        <taxon>Pseudomonadati</taxon>
        <taxon>Bacteroidota</taxon>
        <taxon>Chitinophagia</taxon>
        <taxon>Chitinophagales</taxon>
        <taxon>Chitinophagaceae</taxon>
        <taxon>Flavisolibacter</taxon>
    </lineage>
</organism>
<keyword evidence="3" id="KW-1185">Reference proteome</keyword>
<feature type="domain" description="SnoaL-like" evidence="1">
    <location>
        <begin position="8"/>
        <end position="125"/>
    </location>
</feature>
<evidence type="ECO:0000259" key="1">
    <source>
        <dbReference type="Pfam" id="PF20409"/>
    </source>
</evidence>
<dbReference type="Pfam" id="PF20409">
    <property type="entry name" value="SnoaL_5"/>
    <property type="match status" value="1"/>
</dbReference>
<name>A0A1M4VC60_9BACT</name>
<dbReference type="SUPFAM" id="SSF54427">
    <property type="entry name" value="NTF2-like"/>
    <property type="match status" value="1"/>
</dbReference>
<protein>
    <recommendedName>
        <fullName evidence="1">SnoaL-like domain-containing protein</fullName>
    </recommendedName>
</protein>
<evidence type="ECO:0000313" key="2">
    <source>
        <dbReference type="EMBL" id="SHE66535.1"/>
    </source>
</evidence>
<evidence type="ECO:0000313" key="3">
    <source>
        <dbReference type="Proteomes" id="UP000184048"/>
    </source>
</evidence>
<dbReference type="AlphaFoldDB" id="A0A1M4VC60"/>